<dbReference type="OrthoDB" id="685075at2759"/>
<accession>A0A7J7LY84</accession>
<dbReference type="EMBL" id="JACGCM010001896">
    <property type="protein sequence ID" value="KAF6147542.1"/>
    <property type="molecule type" value="Genomic_DNA"/>
</dbReference>
<feature type="region of interest" description="Disordered" evidence="1">
    <location>
        <begin position="1"/>
        <end position="76"/>
    </location>
</feature>
<feature type="compositionally biased region" description="Basic residues" evidence="1">
    <location>
        <begin position="7"/>
        <end position="21"/>
    </location>
</feature>
<feature type="compositionally biased region" description="Polar residues" evidence="1">
    <location>
        <begin position="42"/>
        <end position="51"/>
    </location>
</feature>
<keyword evidence="3" id="KW-1185">Reference proteome</keyword>
<dbReference type="PANTHER" id="PTHR37260">
    <property type="entry name" value="PHOSPHORELAY PROTEIN"/>
    <property type="match status" value="1"/>
</dbReference>
<dbReference type="InterPro" id="IPR053342">
    <property type="entry name" value="Exosome_cofactor/PTGS_suppr"/>
</dbReference>
<dbReference type="AlphaFoldDB" id="A0A7J7LY84"/>
<evidence type="ECO:0000256" key="1">
    <source>
        <dbReference type="SAM" id="MobiDB-lite"/>
    </source>
</evidence>
<dbReference type="PANTHER" id="PTHR37260:SF2">
    <property type="entry name" value="PROTEIN ECERIFERUM 16"/>
    <property type="match status" value="1"/>
</dbReference>
<name>A0A7J7LY84_9MAGN</name>
<comment type="caution">
    <text evidence="2">The sequence shown here is derived from an EMBL/GenBank/DDBJ whole genome shotgun (WGS) entry which is preliminary data.</text>
</comment>
<gene>
    <name evidence="2" type="ORF">GIB67_037431</name>
</gene>
<organism evidence="2 3">
    <name type="scientific">Kingdonia uniflora</name>
    <dbReference type="NCBI Taxonomy" id="39325"/>
    <lineage>
        <taxon>Eukaryota</taxon>
        <taxon>Viridiplantae</taxon>
        <taxon>Streptophyta</taxon>
        <taxon>Embryophyta</taxon>
        <taxon>Tracheophyta</taxon>
        <taxon>Spermatophyta</taxon>
        <taxon>Magnoliopsida</taxon>
        <taxon>Ranunculales</taxon>
        <taxon>Circaeasteraceae</taxon>
        <taxon>Kingdonia</taxon>
    </lineage>
</organism>
<protein>
    <submittedName>
        <fullName evidence="2">Uncharacterized protein</fullName>
    </submittedName>
</protein>
<dbReference type="Proteomes" id="UP000541444">
    <property type="component" value="Unassembled WGS sequence"/>
</dbReference>
<sequence>MDTKSLAKSKRAHSQHLKRTHTNPNQKLKPKPTPTPLDQTKNKSSSKQTQPLEKPHLPSNWDRYDEPEPEFGSTSSNAAAADVVEPKSKGADFAQLVSEAQSHLGPNSDNYISFEDAIPDIDRGICSMLAIRGNNILSWISDESFVVDDESATWFQASFISVDLHVLAAQLTKIDVPRRLFIEADILPPELCSDESKETINQEYTLEESSTSGPAKYCTEKSHVLQNVDLERNIDRKSMVTQSELVDQGSRSDIPVLSYGGARRVNPIQDNPKKLYETDLGEVIDSIGQLDVNTSTDSKEGTSAFQASVAEADLDMLLNSLGDSKNPMKTLQNSQCDNLPSFIEGLSTVSSSKVSNYLRDAPITTNLDETIDDLLVQTSDVRNQKQGLLRAEEFETPSDIPVMPSKSAIELALDDFDSWLDTI</sequence>
<evidence type="ECO:0000313" key="3">
    <source>
        <dbReference type="Proteomes" id="UP000541444"/>
    </source>
</evidence>
<reference evidence="2 3" key="1">
    <citation type="journal article" date="2020" name="IScience">
        <title>Genome Sequencing of the Endangered Kingdonia uniflora (Circaeasteraceae, Ranunculales) Reveals Potential Mechanisms of Evolutionary Specialization.</title>
        <authorList>
            <person name="Sun Y."/>
            <person name="Deng T."/>
            <person name="Zhang A."/>
            <person name="Moore M.J."/>
            <person name="Landis J.B."/>
            <person name="Lin N."/>
            <person name="Zhang H."/>
            <person name="Zhang X."/>
            <person name="Huang J."/>
            <person name="Zhang X."/>
            <person name="Sun H."/>
            <person name="Wang H."/>
        </authorList>
    </citation>
    <scope>NUCLEOTIDE SEQUENCE [LARGE SCALE GENOMIC DNA]</scope>
    <source>
        <strain evidence="2">TB1705</strain>
        <tissue evidence="2">Leaf</tissue>
    </source>
</reference>
<proteinExistence type="predicted"/>
<evidence type="ECO:0000313" key="2">
    <source>
        <dbReference type="EMBL" id="KAF6147542.1"/>
    </source>
</evidence>